<sequence length="316" mass="35360">MSTTYDEPVIKVVTFNLEHDGGRAKNGRLPKRWHDAHDFLTGLRPDILLRQELTYSRDDGHRRLHAAETALGMRGFLGTPGLGRNPTGLFVNTATFEIVRQYDHPAGIWRTPPTNVIVRLPEVPDRDIVLLSWHAAFNSPRGREREADEITAFADKMKTGCSFIGGGDANEYPLPHGETVAHIDWSSPGITDRPHRVHRSNASPDGSRISCTYLDETLLECGLHDPARYAAHTLGLPRALDHTAGHAASSQEQGGPRRIDRVYNDPRTVTAVIDVIVHDVDFSDHRAVEVVYSRRQFIEAQRRTITPLPPYDLSIH</sequence>
<proteinExistence type="predicted"/>
<dbReference type="Proteomes" id="UP001272987">
    <property type="component" value="Unassembled WGS sequence"/>
</dbReference>
<dbReference type="SUPFAM" id="SSF56219">
    <property type="entry name" value="DNase I-like"/>
    <property type="match status" value="1"/>
</dbReference>
<dbReference type="EMBL" id="JARAWC010000030">
    <property type="protein sequence ID" value="MDX2964407.1"/>
    <property type="molecule type" value="Genomic_DNA"/>
</dbReference>
<keyword evidence="1" id="KW-0378">Hydrolase</keyword>
<organism evidence="1 4">
    <name type="scientific">Streptomyces acidiscabies</name>
    <dbReference type="NCBI Taxonomy" id="42234"/>
    <lineage>
        <taxon>Bacteria</taxon>
        <taxon>Bacillati</taxon>
        <taxon>Actinomycetota</taxon>
        <taxon>Actinomycetes</taxon>
        <taxon>Kitasatosporales</taxon>
        <taxon>Streptomycetaceae</taxon>
        <taxon>Streptomyces</taxon>
    </lineage>
</organism>
<accession>A0AAP6BGR2</accession>
<dbReference type="GeneID" id="69812527"/>
<keyword evidence="1" id="KW-0540">Nuclease</keyword>
<dbReference type="GO" id="GO:0004519">
    <property type="term" value="F:endonuclease activity"/>
    <property type="evidence" value="ECO:0007669"/>
    <property type="project" value="UniProtKB-KW"/>
</dbReference>
<gene>
    <name evidence="1" type="ORF">PV399_32520</name>
    <name evidence="2" type="ORF">PV666_34515</name>
</gene>
<dbReference type="Proteomes" id="UP001282288">
    <property type="component" value="Unassembled WGS sequence"/>
</dbReference>
<dbReference type="EMBL" id="JARAWP010000024">
    <property type="protein sequence ID" value="MDX3022956.1"/>
    <property type="molecule type" value="Genomic_DNA"/>
</dbReference>
<dbReference type="AlphaFoldDB" id="A0AAP6BGR2"/>
<name>A0AAP6BGR2_9ACTN</name>
<evidence type="ECO:0000313" key="4">
    <source>
        <dbReference type="Proteomes" id="UP001282288"/>
    </source>
</evidence>
<dbReference type="RefSeq" id="WP_010352629.1">
    <property type="nucleotide sequence ID" value="NZ_CP122369.1"/>
</dbReference>
<keyword evidence="3" id="KW-1185">Reference proteome</keyword>
<comment type="caution">
    <text evidence="1">The sequence shown here is derived from an EMBL/GenBank/DDBJ whole genome shotgun (WGS) entry which is preliminary data.</text>
</comment>
<dbReference type="Gene3D" id="3.60.10.10">
    <property type="entry name" value="Endonuclease/exonuclease/phosphatase"/>
    <property type="match status" value="1"/>
</dbReference>
<dbReference type="InterPro" id="IPR036691">
    <property type="entry name" value="Endo/exonu/phosph_ase_sf"/>
</dbReference>
<evidence type="ECO:0000313" key="1">
    <source>
        <dbReference type="EMBL" id="MDX2964407.1"/>
    </source>
</evidence>
<reference evidence="1 3" key="1">
    <citation type="journal article" date="2023" name="Microb. Genom.">
        <title>Mesoterricola silvestris gen. nov., sp. nov., Mesoterricola sediminis sp. nov., Geothrix oryzae sp. nov., Geothrix edaphica sp. nov., Geothrix rubra sp. nov., and Geothrix limicola sp. nov., six novel members of Acidobacteriota isolated from soils.</title>
        <authorList>
            <person name="Weisberg A.J."/>
            <person name="Pearce E."/>
            <person name="Kramer C.G."/>
            <person name="Chang J.H."/>
            <person name="Clarke C.R."/>
        </authorList>
    </citation>
    <scope>NUCLEOTIDE SEQUENCE</scope>
    <source>
        <strain evidence="2 3">NB05-1H</strain>
        <strain evidence="1">NRRL_B-16521</strain>
    </source>
</reference>
<evidence type="ECO:0000313" key="3">
    <source>
        <dbReference type="Proteomes" id="UP001272987"/>
    </source>
</evidence>
<evidence type="ECO:0000313" key="2">
    <source>
        <dbReference type="EMBL" id="MDX3022956.1"/>
    </source>
</evidence>
<keyword evidence="1" id="KW-0255">Endonuclease</keyword>
<protein>
    <submittedName>
        <fullName evidence="1">Endonuclease/exonuclease/phosphatase family protein</fullName>
    </submittedName>
</protein>